<gene>
    <name evidence="3" type="ORF">RF679_11935</name>
</gene>
<proteinExistence type="predicted"/>
<sequence>MIEWRSVLLLISKIVFSIGLSYIYYVIAEKIKPGHGIIGVVIAIGFWGRLYSREIIEFVLLFKYWGEKSALQQWHGKYYTFDGRQIRFYLVDEIVWVALRDLKKVLDPKLAQWEIDTLGSDYGKIDQSREMAVTEAGLMRLLESRTDDRRAKYPMIRFKRWLLKEALPNVKRMPRSAVNHPMKGL</sequence>
<evidence type="ECO:0000256" key="1">
    <source>
        <dbReference type="SAM" id="Phobius"/>
    </source>
</evidence>
<feature type="transmembrane region" description="Helical" evidence="1">
    <location>
        <begin position="7"/>
        <end position="27"/>
    </location>
</feature>
<protein>
    <recommendedName>
        <fullName evidence="2">Bro-N domain-containing protein</fullName>
    </recommendedName>
</protein>
<dbReference type="EMBL" id="CP133720">
    <property type="protein sequence ID" value="WMW79357.1"/>
    <property type="molecule type" value="Genomic_DNA"/>
</dbReference>
<organism evidence="3 4">
    <name type="scientific">Undibacterium cyanobacteriorum</name>
    <dbReference type="NCBI Taxonomy" id="3073561"/>
    <lineage>
        <taxon>Bacteria</taxon>
        <taxon>Pseudomonadati</taxon>
        <taxon>Pseudomonadota</taxon>
        <taxon>Betaproteobacteria</taxon>
        <taxon>Burkholderiales</taxon>
        <taxon>Oxalobacteraceae</taxon>
        <taxon>Undibacterium</taxon>
    </lineage>
</organism>
<evidence type="ECO:0000259" key="2">
    <source>
        <dbReference type="PROSITE" id="PS51750"/>
    </source>
</evidence>
<evidence type="ECO:0000313" key="4">
    <source>
        <dbReference type="Proteomes" id="UP001181355"/>
    </source>
</evidence>
<keyword evidence="4" id="KW-1185">Reference proteome</keyword>
<name>A0ABY9RDQ7_9BURK</name>
<dbReference type="PROSITE" id="PS51750">
    <property type="entry name" value="BRO_N"/>
    <property type="match status" value="1"/>
</dbReference>
<feature type="transmembrane region" description="Helical" evidence="1">
    <location>
        <begin position="33"/>
        <end position="51"/>
    </location>
</feature>
<accession>A0ABY9RDQ7</accession>
<dbReference type="Proteomes" id="UP001181355">
    <property type="component" value="Chromosome"/>
</dbReference>
<keyword evidence="1" id="KW-1133">Transmembrane helix</keyword>
<feature type="domain" description="Bro-N" evidence="2">
    <location>
        <begin position="68"/>
        <end position="174"/>
    </location>
</feature>
<reference evidence="3" key="1">
    <citation type="submission" date="2023-09" db="EMBL/GenBank/DDBJ databases">
        <title>Undibacterium sp. 20NA77.5 isolated from freshwater.</title>
        <authorList>
            <person name="Le V."/>
            <person name="Ko S.-R."/>
            <person name="Ahn C.-Y."/>
            <person name="Oh H.-M."/>
        </authorList>
    </citation>
    <scope>NUCLEOTIDE SEQUENCE</scope>
    <source>
        <strain evidence="3">20NA77.5</strain>
    </source>
</reference>
<keyword evidence="1" id="KW-0472">Membrane</keyword>
<evidence type="ECO:0000313" key="3">
    <source>
        <dbReference type="EMBL" id="WMW79357.1"/>
    </source>
</evidence>
<keyword evidence="1" id="KW-0812">Transmembrane</keyword>
<dbReference type="InterPro" id="IPR003497">
    <property type="entry name" value="BRO_N_domain"/>
</dbReference>
<dbReference type="RefSeq" id="WP_309480855.1">
    <property type="nucleotide sequence ID" value="NZ_CP133720.1"/>
</dbReference>